<reference evidence="2 3" key="1">
    <citation type="submission" date="2018-07" db="EMBL/GenBank/DDBJ databases">
        <title>Genomic Encyclopedia of Type Strains, Phase III (KMG-III): the genomes of soil and plant-associated and newly described type strains.</title>
        <authorList>
            <person name="Whitman W."/>
        </authorList>
    </citation>
    <scope>NUCLEOTIDE SEQUENCE [LARGE SCALE GENOMIC DNA]</scope>
    <source>
        <strain evidence="2 3">CECT 7948</strain>
    </source>
</reference>
<comment type="caution">
    <text evidence="2">The sequence shown here is derived from an EMBL/GenBank/DDBJ whole genome shotgun (WGS) entry which is preliminary data.</text>
</comment>
<dbReference type="OrthoDB" id="667323at2"/>
<keyword evidence="1" id="KW-1133">Transmembrane helix</keyword>
<keyword evidence="1" id="KW-0472">Membrane</keyword>
<keyword evidence="3" id="KW-1185">Reference proteome</keyword>
<dbReference type="EMBL" id="QREI01000017">
    <property type="protein sequence ID" value="REE07624.1"/>
    <property type="molecule type" value="Genomic_DNA"/>
</dbReference>
<protein>
    <submittedName>
        <fullName evidence="2">Uncharacterized protein</fullName>
    </submittedName>
</protein>
<gene>
    <name evidence="2" type="ORF">DFQ09_1174</name>
</gene>
<feature type="transmembrane region" description="Helical" evidence="1">
    <location>
        <begin position="158"/>
        <end position="185"/>
    </location>
</feature>
<keyword evidence="1" id="KW-0812">Transmembrane</keyword>
<evidence type="ECO:0000313" key="2">
    <source>
        <dbReference type="EMBL" id="REE07624.1"/>
    </source>
</evidence>
<proteinExistence type="predicted"/>
<dbReference type="Proteomes" id="UP000256919">
    <property type="component" value="Unassembled WGS sequence"/>
</dbReference>
<accession>A0A3D9LM40</accession>
<name>A0A3D9LM40_9FLAO</name>
<organism evidence="2 3">
    <name type="scientific">Winogradskyella pacifica</name>
    <dbReference type="NCBI Taxonomy" id="664642"/>
    <lineage>
        <taxon>Bacteria</taxon>
        <taxon>Pseudomonadati</taxon>
        <taxon>Bacteroidota</taxon>
        <taxon>Flavobacteriia</taxon>
        <taxon>Flavobacteriales</taxon>
        <taxon>Flavobacteriaceae</taxon>
        <taxon>Winogradskyella</taxon>
    </lineage>
</organism>
<dbReference type="AlphaFoldDB" id="A0A3D9LM40"/>
<dbReference type="RefSeq" id="WP_115813045.1">
    <property type="nucleotide sequence ID" value="NZ_QREI01000017.1"/>
</dbReference>
<feature type="transmembrane region" description="Helical" evidence="1">
    <location>
        <begin position="120"/>
        <end position="138"/>
    </location>
</feature>
<sequence length="200" mass="23169">MQKFWKISDSKSNKLIFIKDKTIYKGNPIQEELNRLNSESTNLSFLENIFSIPYSYIKEIQNQSGKNEIKIFFGNDSEEELIIKDKNTKNAIFEFIKQDNPNFKYSSELPSVLKYAKPQFFALLFMTGIFLWSLYLAIQMESGVEYSIIGSGRSITGIVLFLANFGIVKNIIGYVIILLIIIFSLTKRLKSRSEMEILKR</sequence>
<evidence type="ECO:0000313" key="3">
    <source>
        <dbReference type="Proteomes" id="UP000256919"/>
    </source>
</evidence>
<evidence type="ECO:0000256" key="1">
    <source>
        <dbReference type="SAM" id="Phobius"/>
    </source>
</evidence>